<dbReference type="OMA" id="QSYKCKW"/>
<feature type="compositionally biased region" description="Low complexity" evidence="1">
    <location>
        <begin position="66"/>
        <end position="89"/>
    </location>
</feature>
<gene>
    <name evidence="3" type="ORF">BAUCODRAFT_298259</name>
</gene>
<feature type="compositionally biased region" description="Pro residues" evidence="1">
    <location>
        <begin position="630"/>
        <end position="640"/>
    </location>
</feature>
<dbReference type="eggNOG" id="KOG1721">
    <property type="taxonomic scope" value="Eukaryota"/>
</dbReference>
<name>M2MZ36_BAUPA</name>
<feature type="compositionally biased region" description="Low complexity" evidence="1">
    <location>
        <begin position="1"/>
        <end position="16"/>
    </location>
</feature>
<feature type="region of interest" description="Disordered" evidence="1">
    <location>
        <begin position="387"/>
        <end position="474"/>
    </location>
</feature>
<feature type="compositionally biased region" description="Low complexity" evidence="1">
    <location>
        <begin position="715"/>
        <end position="727"/>
    </location>
</feature>
<dbReference type="InterPro" id="IPR013087">
    <property type="entry name" value="Znf_C2H2_type"/>
</dbReference>
<feature type="compositionally biased region" description="Polar residues" evidence="1">
    <location>
        <begin position="200"/>
        <end position="253"/>
    </location>
</feature>
<feature type="compositionally biased region" description="Acidic residues" evidence="1">
    <location>
        <begin position="915"/>
        <end position="930"/>
    </location>
</feature>
<dbReference type="HOGENOM" id="CLU_262745_0_0_1"/>
<feature type="compositionally biased region" description="Pro residues" evidence="1">
    <location>
        <begin position="650"/>
        <end position="666"/>
    </location>
</feature>
<dbReference type="OrthoDB" id="5424797at2759"/>
<feature type="compositionally biased region" description="Polar residues" evidence="1">
    <location>
        <begin position="993"/>
        <end position="1013"/>
    </location>
</feature>
<feature type="compositionally biased region" description="Polar residues" evidence="1">
    <location>
        <begin position="147"/>
        <end position="192"/>
    </location>
</feature>
<dbReference type="STRING" id="717646.M2MZ36"/>
<dbReference type="CDD" id="cd06503">
    <property type="entry name" value="ATP-synt_Fo_b"/>
    <property type="match status" value="1"/>
</dbReference>
<feature type="region of interest" description="Disordered" evidence="1">
    <location>
        <begin position="771"/>
        <end position="818"/>
    </location>
</feature>
<reference evidence="3 4" key="1">
    <citation type="journal article" date="2012" name="PLoS Pathog.">
        <title>Diverse lifestyles and strategies of plant pathogenesis encoded in the genomes of eighteen Dothideomycetes fungi.</title>
        <authorList>
            <person name="Ohm R.A."/>
            <person name="Feau N."/>
            <person name="Henrissat B."/>
            <person name="Schoch C.L."/>
            <person name="Horwitz B.A."/>
            <person name="Barry K.W."/>
            <person name="Condon B.J."/>
            <person name="Copeland A.C."/>
            <person name="Dhillon B."/>
            <person name="Glaser F."/>
            <person name="Hesse C.N."/>
            <person name="Kosti I."/>
            <person name="LaButti K."/>
            <person name="Lindquist E.A."/>
            <person name="Lucas S."/>
            <person name="Salamov A.A."/>
            <person name="Bradshaw R.E."/>
            <person name="Ciuffetti L."/>
            <person name="Hamelin R.C."/>
            <person name="Kema G.H.J."/>
            <person name="Lawrence C."/>
            <person name="Scott J.A."/>
            <person name="Spatafora J.W."/>
            <person name="Turgeon B.G."/>
            <person name="de Wit P.J.G.M."/>
            <person name="Zhong S."/>
            <person name="Goodwin S.B."/>
            <person name="Grigoriev I.V."/>
        </authorList>
    </citation>
    <scope>NUCLEOTIDE SEQUENCE [LARGE SCALE GENOMIC DNA]</scope>
    <source>
        <strain evidence="3 4">UAMH 10762</strain>
    </source>
</reference>
<feature type="compositionally biased region" description="Low complexity" evidence="1">
    <location>
        <begin position="331"/>
        <end position="359"/>
    </location>
</feature>
<dbReference type="EMBL" id="KB445563">
    <property type="protein sequence ID" value="EMC91575.1"/>
    <property type="molecule type" value="Genomic_DNA"/>
</dbReference>
<feature type="region of interest" description="Disordered" evidence="1">
    <location>
        <begin position="1"/>
        <end position="94"/>
    </location>
</feature>
<feature type="compositionally biased region" description="Basic and acidic residues" evidence="1">
    <location>
        <begin position="904"/>
        <end position="914"/>
    </location>
</feature>
<feature type="region of interest" description="Disordered" evidence="1">
    <location>
        <begin position="904"/>
        <end position="1018"/>
    </location>
</feature>
<dbReference type="RefSeq" id="XP_007681112.1">
    <property type="nucleotide sequence ID" value="XM_007682922.1"/>
</dbReference>
<feature type="region of interest" description="Disordered" evidence="1">
    <location>
        <begin position="576"/>
        <end position="601"/>
    </location>
</feature>
<evidence type="ECO:0000313" key="4">
    <source>
        <dbReference type="Proteomes" id="UP000011761"/>
    </source>
</evidence>
<dbReference type="KEGG" id="bcom:BAUCODRAFT_298259"/>
<proteinExistence type="predicted"/>
<feature type="region of interest" description="Disordered" evidence="1">
    <location>
        <begin position="627"/>
        <end position="737"/>
    </location>
</feature>
<feature type="compositionally biased region" description="Low complexity" evidence="1">
    <location>
        <begin position="969"/>
        <end position="991"/>
    </location>
</feature>
<organism evidence="3 4">
    <name type="scientific">Baudoinia panamericana (strain UAMH 10762)</name>
    <name type="common">Angels' share fungus</name>
    <name type="synonym">Baudoinia compniacensis (strain UAMH 10762)</name>
    <dbReference type="NCBI Taxonomy" id="717646"/>
    <lineage>
        <taxon>Eukaryota</taxon>
        <taxon>Fungi</taxon>
        <taxon>Dikarya</taxon>
        <taxon>Ascomycota</taxon>
        <taxon>Pezizomycotina</taxon>
        <taxon>Dothideomycetes</taxon>
        <taxon>Dothideomycetidae</taxon>
        <taxon>Mycosphaerellales</taxon>
        <taxon>Teratosphaeriaceae</taxon>
        <taxon>Baudoinia</taxon>
    </lineage>
</organism>
<feature type="region of interest" description="Disordered" evidence="1">
    <location>
        <begin position="1053"/>
        <end position="1075"/>
    </location>
</feature>
<keyword evidence="4" id="KW-1185">Reference proteome</keyword>
<feature type="compositionally biased region" description="Polar residues" evidence="1">
    <location>
        <begin position="38"/>
        <end position="65"/>
    </location>
</feature>
<feature type="compositionally biased region" description="Low complexity" evidence="1">
    <location>
        <begin position="27"/>
        <end position="37"/>
    </location>
</feature>
<protein>
    <recommendedName>
        <fullName evidence="2">C2H2-type domain-containing protein</fullName>
    </recommendedName>
</protein>
<sequence length="1187" mass="127847">MSGCNYGNANSNGNYYDPVGSQQNQPTGYTYGTSTSSAPNYPSAATTRYQNAPGSGTFQGHNSTYNNQQYGSNSGAGNSSYQAASSSNGLSGPGYNQQTAGTAIGSAGYDGSSWTTANYGTYHNNTSGDTNLASQAPSGTFGRLSAPDQTRSNSTYGAQNYQATTRQHNATQQSHHTAPTQPSQVQQPQRYNSPLHAAQAPQQTRNTQATRPAATTTHQPSPRLQNVQRTHTRQASGSAEPQSATTMTVNPSQVYDEHAERQRKARIEAEKRRKRDAELAARTAEEDRMAEEGRKEEEAKQNAETEAATKKAAGARQAEARSKAREEIRQSKSAATTLAKMAASGAAGSSAAAVASEEAPPLNSEEAEMRAMFKKMREFNAKNPAMLAKLWEEERTSHTASQSPQAAPNAPPNAPPSVPTVPTQQPKTPAMPNTGAPRATQTPKSTPASAKASKAAEKPEPRAAMPINAQASTSLWPPHKKGILSEAAAKWLSNLAENDAAGKKVAREDILKILDGNPSYVRLCEALEKFGLKFERSALARELLKAVPDSMKAQVQQQPSASAVQTAVAPLPTVNGVAAQTNTSPNTPRKKAGPKKNVEAPATVDYEAPSFTSLSVAARAVNSMGNTMPPGGPVQPPHYYPAPFATPQQHAPPPVRAPSVSQPPPEVKAEVRPQPPPRPPANKEEAARKRTFNDLVDLTAEDSDDEPPPKKIFFQPSPSAAESSQQLPQPPAPTAQMSTTFRRPMTAQDFYNPMHRSTPALGLGAAVPWGSAGVQVQPPRPPPPAEMVQQPHQPQPQQQPQHKHKGPPLESKQSERIRGRMLVEPVMRDRVARKNQYDNRTIARDVLLATGRHPDMRALNSHLHTMAKLLGDHGGSFEVDGQRGNRADLATIRWDIIDPLEPVKADARVPHDDAALDADDEGDDSEPDPEPEPRMIRQAVDNGDGTVSYTSVRDQPLMKPHIKRRGRPPKSSLPRTSTLPSTGTLTLTGGTAEPTSRAHTPRQTVNQPRQTPASVPAPGGTPVGYAAFRQVDENGNVIKKKGRPVGWRKAVHSREVNGLDPAKGSKPSKDTKPPKTVVEIEPKYQVWRCKWRGCKAELHNLETLKKHVIKVHGKPNQNRELECLWAGCVPDVEGKGKGKADDEGNVATFAALEPWLEHVNQKHLMPVAWELGDGPKGGTSETALPRL</sequence>
<feature type="compositionally biased region" description="Basic and acidic residues" evidence="1">
    <location>
        <begin position="681"/>
        <end position="692"/>
    </location>
</feature>
<dbReference type="Proteomes" id="UP000011761">
    <property type="component" value="Unassembled WGS sequence"/>
</dbReference>
<accession>M2MZ36</accession>
<feature type="compositionally biased region" description="Basic and acidic residues" evidence="1">
    <location>
        <begin position="318"/>
        <end position="330"/>
    </location>
</feature>
<dbReference type="PROSITE" id="PS00028">
    <property type="entry name" value="ZINC_FINGER_C2H2_1"/>
    <property type="match status" value="1"/>
</dbReference>
<feature type="compositionally biased region" description="Low complexity" evidence="1">
    <location>
        <begin position="786"/>
        <end position="800"/>
    </location>
</feature>
<feature type="compositionally biased region" description="Low complexity" evidence="1">
    <location>
        <begin position="442"/>
        <end position="453"/>
    </location>
</feature>
<feature type="compositionally biased region" description="Polar residues" evidence="1">
    <location>
        <begin position="578"/>
        <end position="587"/>
    </location>
</feature>
<evidence type="ECO:0000256" key="1">
    <source>
        <dbReference type="SAM" id="MobiDB-lite"/>
    </source>
</evidence>
<dbReference type="AlphaFoldDB" id="M2MZ36"/>
<feature type="compositionally biased region" description="Pro residues" evidence="1">
    <location>
        <begin position="409"/>
        <end position="419"/>
    </location>
</feature>
<feature type="compositionally biased region" description="Basic and acidic residues" evidence="1">
    <location>
        <begin position="255"/>
        <end position="309"/>
    </location>
</feature>
<feature type="region of interest" description="Disordered" evidence="1">
    <location>
        <begin position="128"/>
        <end position="367"/>
    </location>
</feature>
<feature type="compositionally biased region" description="Low complexity" evidence="1">
    <location>
        <begin position="399"/>
        <end position="408"/>
    </location>
</feature>
<dbReference type="GeneID" id="19111023"/>
<feature type="compositionally biased region" description="Polar residues" evidence="1">
    <location>
        <begin position="128"/>
        <end position="138"/>
    </location>
</feature>
<evidence type="ECO:0000313" key="3">
    <source>
        <dbReference type="EMBL" id="EMC91575.1"/>
    </source>
</evidence>
<feature type="domain" description="C2H2-type" evidence="2">
    <location>
        <begin position="1089"/>
        <end position="1112"/>
    </location>
</feature>
<evidence type="ECO:0000259" key="2">
    <source>
        <dbReference type="PROSITE" id="PS00028"/>
    </source>
</evidence>